<proteinExistence type="predicted"/>
<evidence type="ECO:0000259" key="1">
    <source>
        <dbReference type="Pfam" id="PF12417"/>
    </source>
</evidence>
<name>A0A9P9WUX1_9PEZI</name>
<gene>
    <name evidence="2" type="ORF">JX265_002694</name>
</gene>
<dbReference type="Proteomes" id="UP000829685">
    <property type="component" value="Unassembled WGS sequence"/>
</dbReference>
<evidence type="ECO:0000313" key="3">
    <source>
        <dbReference type="Proteomes" id="UP000829685"/>
    </source>
</evidence>
<dbReference type="PANTHER" id="PTHR40780:SF2">
    <property type="entry name" value="DUF3669 DOMAIN-CONTAINING PROTEIN"/>
    <property type="match status" value="1"/>
</dbReference>
<dbReference type="InterPro" id="IPR022137">
    <property type="entry name" value="Znf_prot_DUF3669"/>
</dbReference>
<keyword evidence="3" id="KW-1185">Reference proteome</keyword>
<accession>A0A9P9WUX1</accession>
<feature type="domain" description="DUF3669" evidence="1">
    <location>
        <begin position="226"/>
        <end position="289"/>
    </location>
</feature>
<comment type="caution">
    <text evidence="2">The sequence shown here is derived from an EMBL/GenBank/DDBJ whole genome shotgun (WGS) entry which is preliminary data.</text>
</comment>
<sequence>MDSLQNQRTASASEAKKVLAKYLSTGDDGVLNENKHHVVDQQVDVGYEHIGEGLCAAVFNFGGNGNVIKHGWAGKESQLRTDFEFHQPMYQNVNSKHSIVAVPKPQEFVGQSKAPDALEALIEEFCLQTEREATRKDSRNNPCLLRLYLGVRRPNFKNEDEFSLRNFEPTFDKVEHPDIDAKPLARKMARALAACHWECRCDAFDVEFVYGAPRGDQQGLEERAEVWLFDFNQCGKTTLDEAGVERAVRGFWDDPYYPRPGATARTAEHELWQSFRDAYLAESEEILEEIDVHLAKARQAHPCK</sequence>
<dbReference type="PANTHER" id="PTHR40780">
    <property type="entry name" value="DUF3669 DOMAIN-CONTAINING PROTEIN"/>
    <property type="match status" value="1"/>
</dbReference>
<evidence type="ECO:0000313" key="2">
    <source>
        <dbReference type="EMBL" id="KAI1879740.1"/>
    </source>
</evidence>
<organism evidence="2 3">
    <name type="scientific">Neoarthrinium moseri</name>
    <dbReference type="NCBI Taxonomy" id="1658444"/>
    <lineage>
        <taxon>Eukaryota</taxon>
        <taxon>Fungi</taxon>
        <taxon>Dikarya</taxon>
        <taxon>Ascomycota</taxon>
        <taxon>Pezizomycotina</taxon>
        <taxon>Sordariomycetes</taxon>
        <taxon>Xylariomycetidae</taxon>
        <taxon>Amphisphaeriales</taxon>
        <taxon>Apiosporaceae</taxon>
        <taxon>Neoarthrinium</taxon>
    </lineage>
</organism>
<dbReference type="AlphaFoldDB" id="A0A9P9WUX1"/>
<dbReference type="EMBL" id="JAFIMR010000004">
    <property type="protein sequence ID" value="KAI1879740.1"/>
    <property type="molecule type" value="Genomic_DNA"/>
</dbReference>
<reference evidence="2" key="1">
    <citation type="submission" date="2021-03" db="EMBL/GenBank/DDBJ databases">
        <title>Revisited historic fungal species revealed as producer of novel bioactive compounds through whole genome sequencing and comparative genomics.</title>
        <authorList>
            <person name="Vignolle G.A."/>
            <person name="Hochenegger N."/>
            <person name="Mach R.L."/>
            <person name="Mach-Aigner A.R."/>
            <person name="Javad Rahimi M."/>
            <person name="Salim K.A."/>
            <person name="Chan C.M."/>
            <person name="Lim L.B.L."/>
            <person name="Cai F."/>
            <person name="Druzhinina I.S."/>
            <person name="U'Ren J.M."/>
            <person name="Derntl C."/>
        </authorList>
    </citation>
    <scope>NUCLEOTIDE SEQUENCE</scope>
    <source>
        <strain evidence="2">TUCIM 5799</strain>
    </source>
</reference>
<protein>
    <recommendedName>
        <fullName evidence="1">DUF3669 domain-containing protein</fullName>
    </recommendedName>
</protein>
<dbReference type="Pfam" id="PF12417">
    <property type="entry name" value="DUF3669"/>
    <property type="match status" value="1"/>
</dbReference>